<keyword evidence="14" id="KW-1185">Reference proteome</keyword>
<protein>
    <submittedName>
        <fullName evidence="12 13">Uncharacterized protein</fullName>
    </submittedName>
</protein>
<evidence type="ECO:0000256" key="10">
    <source>
        <dbReference type="ARBA" id="ARBA00023180"/>
    </source>
</evidence>
<feature type="region of interest" description="Disordered" evidence="11">
    <location>
        <begin position="1"/>
        <end position="24"/>
    </location>
</feature>
<dbReference type="EMBL" id="CM001217">
    <property type="protein sequence ID" value="KEH43643.1"/>
    <property type="molecule type" value="Genomic_DNA"/>
</dbReference>
<dbReference type="GO" id="GO:0016020">
    <property type="term" value="C:membrane"/>
    <property type="evidence" value="ECO:0007669"/>
    <property type="project" value="UniProtKB-SubCell"/>
</dbReference>
<dbReference type="Proteomes" id="UP000002051">
    <property type="component" value="Unassembled WGS sequence"/>
</dbReference>
<reference evidence="13" key="3">
    <citation type="submission" date="2015-04" db="UniProtKB">
        <authorList>
            <consortium name="EnsemblPlants"/>
        </authorList>
    </citation>
    <scope>IDENTIFICATION</scope>
    <source>
        <strain evidence="13">cv. Jemalong A17</strain>
    </source>
</reference>
<keyword evidence="9" id="KW-0675">Receptor</keyword>
<evidence type="ECO:0000256" key="3">
    <source>
        <dbReference type="ARBA" id="ARBA00022614"/>
    </source>
</evidence>
<dbReference type="HOGENOM" id="CLU_532525_0_0_1"/>
<evidence type="ECO:0000256" key="6">
    <source>
        <dbReference type="ARBA" id="ARBA00022737"/>
    </source>
</evidence>
<dbReference type="InterPro" id="IPR001611">
    <property type="entry name" value="Leu-rich_rpt"/>
</dbReference>
<evidence type="ECO:0000256" key="2">
    <source>
        <dbReference type="ARBA" id="ARBA00022553"/>
    </source>
</evidence>
<evidence type="ECO:0000256" key="4">
    <source>
        <dbReference type="ARBA" id="ARBA00022692"/>
    </source>
</evidence>
<evidence type="ECO:0000313" key="14">
    <source>
        <dbReference type="Proteomes" id="UP000002051"/>
    </source>
</evidence>
<dbReference type="PANTHER" id="PTHR48063:SF98">
    <property type="entry name" value="LRR RECEPTOR-LIKE SERINE_THREONINE-PROTEIN KINASE FLS2"/>
    <property type="match status" value="1"/>
</dbReference>
<dbReference type="Pfam" id="PF00560">
    <property type="entry name" value="LRR_1"/>
    <property type="match status" value="5"/>
</dbReference>
<feature type="compositionally biased region" description="Acidic residues" evidence="11">
    <location>
        <begin position="14"/>
        <end position="24"/>
    </location>
</feature>
<sequence>MHNRSHCKRHQQSFDDDDDDDDDNDCQLQEELERLVRLEHFFENALKDNRAKFMQVRIELKTVLKARAKIASLEFEVFSPTIIRNKKVTRFNSATKNVDTKCKERERHALLTFKQASYDTFDLSVGGYDGKIPAQLGNLSRLRHLDFSYNELIGEIPFQLGNLSLLQSLILCYNSNLRINNQIQGNVEWLSNLSFLRILDLSGIQNLKDSSHDTFQFIMKLPSLEGLHLHNCSLSDANILPLSDSHLNFSSSYFILLDLSLNQLTSSSMIFNWVLNYNSNLQHLELYGNLLRDTIPDDFGNIMHSLSNNKLSGKIPISMGALSNMEALILRNDNLSGQLPSSLKNCSNKLALLDLGENMFHGLLPSSWIGDSLHQLGKYQLISLNLSRNNLSGEIISNIGNFNSLEFLDLSRNRLSGKIPSSLAHIDRLTMLDLSNNRLYGKIPIGTQLQSFNTSYFEGNSNLCGEPLDNKCPGEEPSKHQVPTTDAGDDNSIFLEAFYMSMGIGFFTSFIH</sequence>
<keyword evidence="4" id="KW-0812">Transmembrane</keyword>
<dbReference type="EnsemblPlants" id="KEH43643">
    <property type="protein sequence ID" value="KEH43643"/>
    <property type="gene ID" value="MTR_1g097945"/>
</dbReference>
<reference evidence="12 14" key="2">
    <citation type="journal article" date="2014" name="BMC Genomics">
        <title>An improved genome release (version Mt4.0) for the model legume Medicago truncatula.</title>
        <authorList>
            <person name="Tang H."/>
            <person name="Krishnakumar V."/>
            <person name="Bidwell S."/>
            <person name="Rosen B."/>
            <person name="Chan A."/>
            <person name="Zhou S."/>
            <person name="Gentzbittel L."/>
            <person name="Childs K.L."/>
            <person name="Yandell M."/>
            <person name="Gundlach H."/>
            <person name="Mayer K.F."/>
            <person name="Schwartz D.C."/>
            <person name="Town C.D."/>
        </authorList>
    </citation>
    <scope>GENOME REANNOTATION</scope>
    <source>
        <strain evidence="12">A17</strain>
        <strain evidence="13 14">cv. Jemalong A17</strain>
    </source>
</reference>
<organism evidence="12 14">
    <name type="scientific">Medicago truncatula</name>
    <name type="common">Barrel medic</name>
    <name type="synonym">Medicago tribuloides</name>
    <dbReference type="NCBI Taxonomy" id="3880"/>
    <lineage>
        <taxon>Eukaryota</taxon>
        <taxon>Viridiplantae</taxon>
        <taxon>Streptophyta</taxon>
        <taxon>Embryophyta</taxon>
        <taxon>Tracheophyta</taxon>
        <taxon>Spermatophyta</taxon>
        <taxon>Magnoliopsida</taxon>
        <taxon>eudicotyledons</taxon>
        <taxon>Gunneridae</taxon>
        <taxon>Pentapetalae</taxon>
        <taxon>rosids</taxon>
        <taxon>fabids</taxon>
        <taxon>Fabales</taxon>
        <taxon>Fabaceae</taxon>
        <taxon>Papilionoideae</taxon>
        <taxon>50 kb inversion clade</taxon>
        <taxon>NPAAA clade</taxon>
        <taxon>Hologalegina</taxon>
        <taxon>IRL clade</taxon>
        <taxon>Trifolieae</taxon>
        <taxon>Medicago</taxon>
    </lineage>
</organism>
<keyword evidence="7" id="KW-1133">Transmembrane helix</keyword>
<evidence type="ECO:0000256" key="1">
    <source>
        <dbReference type="ARBA" id="ARBA00004479"/>
    </source>
</evidence>
<proteinExistence type="predicted"/>
<dbReference type="FunFam" id="3.80.10.10:FF:000722">
    <property type="entry name" value="Leucine-rich repeat receptor-like protein kinase"/>
    <property type="match status" value="1"/>
</dbReference>
<accession>A0A072VQD7</accession>
<dbReference type="PANTHER" id="PTHR48063">
    <property type="entry name" value="LRR RECEPTOR-LIKE KINASE"/>
    <property type="match status" value="1"/>
</dbReference>
<dbReference type="STRING" id="3880.A0A072VQD7"/>
<evidence type="ECO:0000256" key="11">
    <source>
        <dbReference type="SAM" id="MobiDB-lite"/>
    </source>
</evidence>
<keyword evidence="8" id="KW-0472">Membrane</keyword>
<feature type="compositionally biased region" description="Basic residues" evidence="11">
    <location>
        <begin position="1"/>
        <end position="11"/>
    </location>
</feature>
<keyword evidence="5" id="KW-0732">Signal</keyword>
<evidence type="ECO:0000256" key="9">
    <source>
        <dbReference type="ARBA" id="ARBA00023170"/>
    </source>
</evidence>
<dbReference type="PRINTS" id="PR00019">
    <property type="entry name" value="LEURICHRPT"/>
</dbReference>
<dbReference type="AlphaFoldDB" id="A0A072VQD7"/>
<keyword evidence="3" id="KW-0433">Leucine-rich repeat</keyword>
<dbReference type="Gene3D" id="3.80.10.10">
    <property type="entry name" value="Ribonuclease Inhibitor"/>
    <property type="match status" value="2"/>
</dbReference>
<dbReference type="SUPFAM" id="SSF52058">
    <property type="entry name" value="L domain-like"/>
    <property type="match status" value="1"/>
</dbReference>
<reference evidence="12 14" key="1">
    <citation type="journal article" date="2011" name="Nature">
        <title>The Medicago genome provides insight into the evolution of rhizobial symbioses.</title>
        <authorList>
            <person name="Young N.D."/>
            <person name="Debelle F."/>
            <person name="Oldroyd G.E."/>
            <person name="Geurts R."/>
            <person name="Cannon S.B."/>
            <person name="Udvardi M.K."/>
            <person name="Benedito V.A."/>
            <person name="Mayer K.F."/>
            <person name="Gouzy J."/>
            <person name="Schoof H."/>
            <person name="Van de Peer Y."/>
            <person name="Proost S."/>
            <person name="Cook D.R."/>
            <person name="Meyers B.C."/>
            <person name="Spannagl M."/>
            <person name="Cheung F."/>
            <person name="De Mita S."/>
            <person name="Krishnakumar V."/>
            <person name="Gundlach H."/>
            <person name="Zhou S."/>
            <person name="Mudge J."/>
            <person name="Bharti A.K."/>
            <person name="Murray J.D."/>
            <person name="Naoumkina M.A."/>
            <person name="Rosen B."/>
            <person name="Silverstein K.A."/>
            <person name="Tang H."/>
            <person name="Rombauts S."/>
            <person name="Zhao P.X."/>
            <person name="Zhou P."/>
            <person name="Barbe V."/>
            <person name="Bardou P."/>
            <person name="Bechner M."/>
            <person name="Bellec A."/>
            <person name="Berger A."/>
            <person name="Berges H."/>
            <person name="Bidwell S."/>
            <person name="Bisseling T."/>
            <person name="Choisne N."/>
            <person name="Couloux A."/>
            <person name="Denny R."/>
            <person name="Deshpande S."/>
            <person name="Dai X."/>
            <person name="Doyle J.J."/>
            <person name="Dudez A.M."/>
            <person name="Farmer A.D."/>
            <person name="Fouteau S."/>
            <person name="Franken C."/>
            <person name="Gibelin C."/>
            <person name="Gish J."/>
            <person name="Goldstein S."/>
            <person name="Gonzalez A.J."/>
            <person name="Green P.J."/>
            <person name="Hallab A."/>
            <person name="Hartog M."/>
            <person name="Hua A."/>
            <person name="Humphray S.J."/>
            <person name="Jeong D.H."/>
            <person name="Jing Y."/>
            <person name="Jocker A."/>
            <person name="Kenton S.M."/>
            <person name="Kim D.J."/>
            <person name="Klee K."/>
            <person name="Lai H."/>
            <person name="Lang C."/>
            <person name="Lin S."/>
            <person name="Macmil S.L."/>
            <person name="Magdelenat G."/>
            <person name="Matthews L."/>
            <person name="McCorrison J."/>
            <person name="Monaghan E.L."/>
            <person name="Mun J.H."/>
            <person name="Najar F.Z."/>
            <person name="Nicholson C."/>
            <person name="Noirot C."/>
            <person name="O'Bleness M."/>
            <person name="Paule C.R."/>
            <person name="Poulain J."/>
            <person name="Prion F."/>
            <person name="Qin B."/>
            <person name="Qu C."/>
            <person name="Retzel E.F."/>
            <person name="Riddle C."/>
            <person name="Sallet E."/>
            <person name="Samain S."/>
            <person name="Samson N."/>
            <person name="Sanders I."/>
            <person name="Saurat O."/>
            <person name="Scarpelli C."/>
            <person name="Schiex T."/>
            <person name="Segurens B."/>
            <person name="Severin A.J."/>
            <person name="Sherrier D.J."/>
            <person name="Shi R."/>
            <person name="Sims S."/>
            <person name="Singer S.R."/>
            <person name="Sinharoy S."/>
            <person name="Sterck L."/>
            <person name="Viollet A."/>
            <person name="Wang B.B."/>
            <person name="Wang K."/>
            <person name="Wang M."/>
            <person name="Wang X."/>
            <person name="Warfsmann J."/>
            <person name="Weissenbach J."/>
            <person name="White D.D."/>
            <person name="White J.D."/>
            <person name="Wiley G.B."/>
            <person name="Wincker P."/>
            <person name="Xing Y."/>
            <person name="Yang L."/>
            <person name="Yao Z."/>
            <person name="Ying F."/>
            <person name="Zhai J."/>
            <person name="Zhou L."/>
            <person name="Zuber A."/>
            <person name="Denarie J."/>
            <person name="Dixon R.A."/>
            <person name="May G.D."/>
            <person name="Schwartz D.C."/>
            <person name="Rogers J."/>
            <person name="Quetier F."/>
            <person name="Town C.D."/>
            <person name="Roe B.A."/>
        </authorList>
    </citation>
    <scope>NUCLEOTIDE SEQUENCE [LARGE SCALE GENOMIC DNA]</scope>
    <source>
        <strain evidence="12">A17</strain>
        <strain evidence="13 14">cv. Jemalong A17</strain>
    </source>
</reference>
<dbReference type="InterPro" id="IPR032675">
    <property type="entry name" value="LRR_dom_sf"/>
</dbReference>
<dbReference type="InterPro" id="IPR046956">
    <property type="entry name" value="RLP23-like"/>
</dbReference>
<evidence type="ECO:0000313" key="12">
    <source>
        <dbReference type="EMBL" id="KEH43643.1"/>
    </source>
</evidence>
<evidence type="ECO:0000313" key="13">
    <source>
        <dbReference type="EnsemblPlants" id="KEH43643"/>
    </source>
</evidence>
<keyword evidence="2" id="KW-0597">Phosphoprotein</keyword>
<evidence type="ECO:0000256" key="8">
    <source>
        <dbReference type="ARBA" id="ARBA00023136"/>
    </source>
</evidence>
<evidence type="ECO:0000256" key="5">
    <source>
        <dbReference type="ARBA" id="ARBA00022729"/>
    </source>
</evidence>
<keyword evidence="6" id="KW-0677">Repeat</keyword>
<comment type="subcellular location">
    <subcellularLocation>
        <location evidence="1">Membrane</location>
        <topology evidence="1">Single-pass type I membrane protein</topology>
    </subcellularLocation>
</comment>
<evidence type="ECO:0000256" key="7">
    <source>
        <dbReference type="ARBA" id="ARBA00022989"/>
    </source>
</evidence>
<name>A0A072VQD7_MEDTR</name>
<gene>
    <name evidence="12" type="ordered locus">MTR_1g097945</name>
</gene>
<keyword evidence="10" id="KW-0325">Glycoprotein</keyword>